<keyword evidence="8" id="KW-0282">Flagellum</keyword>
<evidence type="ECO:0000313" key="9">
    <source>
        <dbReference type="Proteomes" id="UP000694001"/>
    </source>
</evidence>
<name>A0A975U2R5_9PROT</name>
<evidence type="ECO:0000256" key="2">
    <source>
        <dbReference type="ARBA" id="ARBA00009677"/>
    </source>
</evidence>
<dbReference type="AlphaFoldDB" id="A0A975U2R5"/>
<protein>
    <submittedName>
        <fullName evidence="8">Flagellar hook-basal body complex protein</fullName>
    </submittedName>
</protein>
<organism evidence="8 9">
    <name type="scientific">Elioraea tepida</name>
    <dbReference type="NCBI Taxonomy" id="2843330"/>
    <lineage>
        <taxon>Bacteria</taxon>
        <taxon>Pseudomonadati</taxon>
        <taxon>Pseudomonadota</taxon>
        <taxon>Alphaproteobacteria</taxon>
        <taxon>Acetobacterales</taxon>
        <taxon>Elioraeaceae</taxon>
        <taxon>Elioraea</taxon>
    </lineage>
</organism>
<keyword evidence="8" id="KW-0966">Cell projection</keyword>
<dbReference type="Pfam" id="PF06429">
    <property type="entry name" value="Flg_bbr_C"/>
    <property type="match status" value="1"/>
</dbReference>
<dbReference type="NCBIfam" id="TIGR03506">
    <property type="entry name" value="FlgEFG_subfam"/>
    <property type="match status" value="1"/>
</dbReference>
<dbReference type="InterPro" id="IPR053967">
    <property type="entry name" value="LlgE_F_G-like_D1"/>
</dbReference>
<dbReference type="KEGG" id="elio:KO353_03350"/>
<keyword evidence="8" id="KW-0969">Cilium</keyword>
<dbReference type="PANTHER" id="PTHR30435:SF19">
    <property type="entry name" value="FLAGELLAR BASAL-BODY ROD PROTEIN FLGG"/>
    <property type="match status" value="1"/>
</dbReference>
<dbReference type="RefSeq" id="WP_218286348.1">
    <property type="nucleotide sequence ID" value="NZ_CP076448.1"/>
</dbReference>
<evidence type="ECO:0000259" key="5">
    <source>
        <dbReference type="Pfam" id="PF00460"/>
    </source>
</evidence>
<dbReference type="Pfam" id="PF00460">
    <property type="entry name" value="Flg_bb_rod"/>
    <property type="match status" value="1"/>
</dbReference>
<dbReference type="GO" id="GO:0009425">
    <property type="term" value="C:bacterial-type flagellum basal body"/>
    <property type="evidence" value="ECO:0007669"/>
    <property type="project" value="UniProtKB-SubCell"/>
</dbReference>
<reference evidence="8" key="1">
    <citation type="submission" date="2021-06" db="EMBL/GenBank/DDBJ databases">
        <title>Elioraea tepida, sp. nov., a moderately thermophilic aerobic anoxygenic phototrophic bacterium isolated from an alkaline siliceous hot spring mat community in Yellowstone National Park, WY, USA.</title>
        <authorList>
            <person name="Saini M.K."/>
            <person name="Yoshida S."/>
            <person name="Sebastian A."/>
            <person name="Hirose S."/>
            <person name="Hara E."/>
            <person name="Tamaki H."/>
            <person name="Soulier N.T."/>
            <person name="Albert I."/>
            <person name="Hanada S."/>
            <person name="Bryant D.A."/>
            <person name="Tank M."/>
        </authorList>
    </citation>
    <scope>NUCLEOTIDE SEQUENCE</scope>
    <source>
        <strain evidence="8">MS-P2</strain>
    </source>
</reference>
<keyword evidence="9" id="KW-1185">Reference proteome</keyword>
<dbReference type="EMBL" id="CP076448">
    <property type="protein sequence ID" value="QXM25292.1"/>
    <property type="molecule type" value="Genomic_DNA"/>
</dbReference>
<evidence type="ECO:0000256" key="4">
    <source>
        <dbReference type="RuleBase" id="RU362116"/>
    </source>
</evidence>
<dbReference type="GO" id="GO:0071978">
    <property type="term" value="P:bacterial-type flagellum-dependent swarming motility"/>
    <property type="evidence" value="ECO:0007669"/>
    <property type="project" value="TreeGrafter"/>
</dbReference>
<feature type="domain" description="Flagellar basal-body/hook protein C-terminal" evidence="6">
    <location>
        <begin position="198"/>
        <end position="234"/>
    </location>
</feature>
<dbReference type="InterPro" id="IPR001444">
    <property type="entry name" value="Flag_bb_rod_N"/>
</dbReference>
<feature type="domain" description="Flagellar hook protein FlgE/F/G-like D1" evidence="7">
    <location>
        <begin position="89"/>
        <end position="152"/>
    </location>
</feature>
<evidence type="ECO:0000256" key="1">
    <source>
        <dbReference type="ARBA" id="ARBA00004117"/>
    </source>
</evidence>
<feature type="domain" description="Flagellar basal body rod protein N-terminal" evidence="5">
    <location>
        <begin position="6"/>
        <end position="35"/>
    </location>
</feature>
<dbReference type="PANTHER" id="PTHR30435">
    <property type="entry name" value="FLAGELLAR PROTEIN"/>
    <property type="match status" value="1"/>
</dbReference>
<evidence type="ECO:0000259" key="7">
    <source>
        <dbReference type="Pfam" id="PF22692"/>
    </source>
</evidence>
<keyword evidence="3 4" id="KW-0975">Bacterial flagellum</keyword>
<proteinExistence type="inferred from homology"/>
<sequence length="248" mass="27296">MEQVGYVALSRLIALTRQTEMTAHNMANANTPGFKASRLVFGDYLLTQHRVAQPAGARTIQFVQDRATWRDHAVSPKSRTGNPLDVALASDGFLAFETPRGERFGRNGRLTLDPAGRITSSEGFPVLSTTGQPLVVAPNEPSISIAADGTVSTQNGPIGRLRVVRFAEPQKLIAEGATLYRPAEGQEPEPVAEPQVIQGMIEESNVNPILELTLLIGQQREFEFAAQFVEREGERRLQAIERILRRRN</sequence>
<dbReference type="Pfam" id="PF22692">
    <property type="entry name" value="LlgE_F_G_D1"/>
    <property type="match status" value="1"/>
</dbReference>
<dbReference type="Proteomes" id="UP000694001">
    <property type="component" value="Chromosome"/>
</dbReference>
<evidence type="ECO:0000256" key="3">
    <source>
        <dbReference type="ARBA" id="ARBA00023143"/>
    </source>
</evidence>
<comment type="similarity">
    <text evidence="2 4">Belongs to the flagella basal body rod proteins family.</text>
</comment>
<evidence type="ECO:0000313" key="8">
    <source>
        <dbReference type="EMBL" id="QXM25292.1"/>
    </source>
</evidence>
<accession>A0A975U2R5</accession>
<dbReference type="InterPro" id="IPR020013">
    <property type="entry name" value="Flagellar_FlgE/F/G"/>
</dbReference>
<dbReference type="InterPro" id="IPR010930">
    <property type="entry name" value="Flg_bb/hook_C_dom"/>
</dbReference>
<gene>
    <name evidence="8" type="ORF">KO353_03350</name>
</gene>
<evidence type="ECO:0000259" key="6">
    <source>
        <dbReference type="Pfam" id="PF06429"/>
    </source>
</evidence>
<comment type="subcellular location">
    <subcellularLocation>
        <location evidence="1 4">Bacterial flagellum basal body</location>
    </subcellularLocation>
</comment>